<evidence type="ECO:0000256" key="1">
    <source>
        <dbReference type="ARBA" id="ARBA00004651"/>
    </source>
</evidence>
<evidence type="ECO:0000313" key="13">
    <source>
        <dbReference type="EMBL" id="SFJ20684.1"/>
    </source>
</evidence>
<evidence type="ECO:0000256" key="8">
    <source>
        <dbReference type="ARBA" id="ARBA00023136"/>
    </source>
</evidence>
<keyword evidence="14" id="KW-1185">Reference proteome</keyword>
<accession>A0A1I3PG74</accession>
<reference evidence="14" key="1">
    <citation type="submission" date="2016-10" db="EMBL/GenBank/DDBJ databases">
        <authorList>
            <person name="Varghese N."/>
            <person name="Submissions S."/>
        </authorList>
    </citation>
    <scope>NUCLEOTIDE SEQUENCE [LARGE SCALE GENOMIC DNA]</scope>
    <source>
        <strain evidence="14">DSM 21857</strain>
    </source>
</reference>
<evidence type="ECO:0000256" key="6">
    <source>
        <dbReference type="ARBA" id="ARBA00023053"/>
    </source>
</evidence>
<evidence type="ECO:0000256" key="3">
    <source>
        <dbReference type="ARBA" id="ARBA00022519"/>
    </source>
</evidence>
<evidence type="ECO:0000256" key="10">
    <source>
        <dbReference type="ARBA" id="ARBA00035120"/>
    </source>
</evidence>
<dbReference type="NCBIfam" id="NF010805">
    <property type="entry name" value="PRK14209.1"/>
    <property type="match status" value="1"/>
</dbReference>
<dbReference type="NCBIfam" id="NF010791">
    <property type="entry name" value="PRK14195.1"/>
    <property type="match status" value="1"/>
</dbReference>
<comment type="function">
    <text evidence="12">Fluoride-specific ion channel. Important for reducing fluoride concentration in the cell, thus reducing its toxicity.</text>
</comment>
<feature type="transmembrane region" description="Helical" evidence="12">
    <location>
        <begin position="34"/>
        <end position="56"/>
    </location>
</feature>
<dbReference type="GO" id="GO:0005886">
    <property type="term" value="C:plasma membrane"/>
    <property type="evidence" value="ECO:0007669"/>
    <property type="project" value="UniProtKB-SubCell"/>
</dbReference>
<feature type="binding site" evidence="12">
    <location>
        <position position="76"/>
    </location>
    <ligand>
        <name>Na(+)</name>
        <dbReference type="ChEBI" id="CHEBI:29101"/>
        <note>structural</note>
    </ligand>
</feature>
<dbReference type="GO" id="GO:0046872">
    <property type="term" value="F:metal ion binding"/>
    <property type="evidence" value="ECO:0007669"/>
    <property type="project" value="UniProtKB-KW"/>
</dbReference>
<sequence>MIGQLLLVALGGAVGASLRHLANVGSLRLFGPGFPWATLGVNVLGALLMGLFVEILARRWGGSPELRLFIATGILGGFTTFSAFSLDAAELYQRGDFILALVYVAGSVIMSIAALFLGMWLARTLA</sequence>
<organism evidence="13 14">
    <name type="scientific">Aquamicrobium aerolatum DSM 21857</name>
    <dbReference type="NCBI Taxonomy" id="1121003"/>
    <lineage>
        <taxon>Bacteria</taxon>
        <taxon>Pseudomonadati</taxon>
        <taxon>Pseudomonadota</taxon>
        <taxon>Alphaproteobacteria</taxon>
        <taxon>Hyphomicrobiales</taxon>
        <taxon>Phyllobacteriaceae</taxon>
        <taxon>Aerobium</taxon>
    </lineage>
</organism>
<evidence type="ECO:0000256" key="7">
    <source>
        <dbReference type="ARBA" id="ARBA00023065"/>
    </source>
</evidence>
<evidence type="ECO:0000256" key="9">
    <source>
        <dbReference type="ARBA" id="ARBA00023303"/>
    </source>
</evidence>
<dbReference type="NCBIfam" id="NF010794">
    <property type="entry name" value="PRK14198.1"/>
    <property type="match status" value="1"/>
</dbReference>
<keyword evidence="3" id="KW-0997">Cell inner membrane</keyword>
<dbReference type="STRING" id="1121003.SAMN03080618_02345"/>
<keyword evidence="12" id="KW-0479">Metal-binding</keyword>
<evidence type="ECO:0000256" key="12">
    <source>
        <dbReference type="HAMAP-Rule" id="MF_00454"/>
    </source>
</evidence>
<dbReference type="InterPro" id="IPR003691">
    <property type="entry name" value="FluC"/>
</dbReference>
<dbReference type="Pfam" id="PF02537">
    <property type="entry name" value="CRCB"/>
    <property type="match status" value="1"/>
</dbReference>
<proteinExistence type="inferred from homology"/>
<comment type="activity regulation">
    <text evidence="12">Na(+) is not transported, but it plays an essential structural role and its presence is essential for fluoride channel function.</text>
</comment>
<dbReference type="HAMAP" id="MF_00454">
    <property type="entry name" value="FluC"/>
    <property type="match status" value="1"/>
</dbReference>
<keyword evidence="5 12" id="KW-1133">Transmembrane helix</keyword>
<evidence type="ECO:0000256" key="2">
    <source>
        <dbReference type="ARBA" id="ARBA00022475"/>
    </source>
</evidence>
<dbReference type="EMBL" id="FORF01000012">
    <property type="protein sequence ID" value="SFJ20684.1"/>
    <property type="molecule type" value="Genomic_DNA"/>
</dbReference>
<name>A0A1I3PG74_9HYPH</name>
<dbReference type="PANTHER" id="PTHR28259:SF1">
    <property type="entry name" value="FLUORIDE EXPORT PROTEIN 1-RELATED"/>
    <property type="match status" value="1"/>
</dbReference>
<comment type="catalytic activity">
    <reaction evidence="11">
        <text>fluoride(in) = fluoride(out)</text>
        <dbReference type="Rhea" id="RHEA:76159"/>
        <dbReference type="ChEBI" id="CHEBI:17051"/>
    </reaction>
    <physiologicalReaction direction="left-to-right" evidence="11">
        <dbReference type="Rhea" id="RHEA:76160"/>
    </physiologicalReaction>
</comment>
<keyword evidence="12" id="KW-0813">Transport</keyword>
<dbReference type="Proteomes" id="UP000242763">
    <property type="component" value="Unassembled WGS sequence"/>
</dbReference>
<keyword evidence="4 12" id="KW-0812">Transmembrane</keyword>
<keyword evidence="7 12" id="KW-0406">Ion transport</keyword>
<comment type="subcellular location">
    <subcellularLocation>
        <location evidence="1 12">Cell membrane</location>
        <topology evidence="1 12">Multi-pass membrane protein</topology>
    </subcellularLocation>
</comment>
<dbReference type="GO" id="GO:0062054">
    <property type="term" value="F:fluoride channel activity"/>
    <property type="evidence" value="ECO:0007669"/>
    <property type="project" value="UniProtKB-UniRule"/>
</dbReference>
<keyword evidence="2 12" id="KW-1003">Cell membrane</keyword>
<feature type="transmembrane region" description="Helical" evidence="12">
    <location>
        <begin position="68"/>
        <end position="86"/>
    </location>
</feature>
<keyword evidence="9 12" id="KW-0407">Ion channel</keyword>
<evidence type="ECO:0000313" key="14">
    <source>
        <dbReference type="Proteomes" id="UP000242763"/>
    </source>
</evidence>
<evidence type="ECO:0000256" key="11">
    <source>
        <dbReference type="ARBA" id="ARBA00035585"/>
    </source>
</evidence>
<dbReference type="NCBIfam" id="TIGR00494">
    <property type="entry name" value="crcB"/>
    <property type="match status" value="1"/>
</dbReference>
<dbReference type="PANTHER" id="PTHR28259">
    <property type="entry name" value="FLUORIDE EXPORT PROTEIN 1-RELATED"/>
    <property type="match status" value="1"/>
</dbReference>
<evidence type="ECO:0000256" key="5">
    <source>
        <dbReference type="ARBA" id="ARBA00022989"/>
    </source>
</evidence>
<feature type="binding site" evidence="12">
    <location>
        <position position="79"/>
    </location>
    <ligand>
        <name>Na(+)</name>
        <dbReference type="ChEBI" id="CHEBI:29101"/>
        <note>structural</note>
    </ligand>
</feature>
<feature type="transmembrane region" description="Helical" evidence="12">
    <location>
        <begin position="98"/>
        <end position="122"/>
    </location>
</feature>
<dbReference type="AlphaFoldDB" id="A0A1I3PG74"/>
<comment type="similarity">
    <text evidence="10 12">Belongs to the fluoride channel Fluc/FEX (TC 1.A.43) family.</text>
</comment>
<dbReference type="GO" id="GO:0140114">
    <property type="term" value="P:cellular detoxification of fluoride"/>
    <property type="evidence" value="ECO:0007669"/>
    <property type="project" value="UniProtKB-UniRule"/>
</dbReference>
<keyword evidence="8 12" id="KW-0472">Membrane</keyword>
<evidence type="ECO:0000256" key="4">
    <source>
        <dbReference type="ARBA" id="ARBA00022692"/>
    </source>
</evidence>
<protein>
    <recommendedName>
        <fullName evidence="12">Fluoride-specific ion channel FluC</fullName>
    </recommendedName>
</protein>
<gene>
    <name evidence="12" type="primary">fluC</name>
    <name evidence="12" type="synonym">crcB</name>
    <name evidence="13" type="ORF">SAMN03080618_02345</name>
</gene>
<keyword evidence="6 12" id="KW-0915">Sodium</keyword>